<organism evidence="1 2">
    <name type="scientific">Mitsuokella multacida</name>
    <dbReference type="NCBI Taxonomy" id="52226"/>
    <lineage>
        <taxon>Bacteria</taxon>
        <taxon>Bacillati</taxon>
        <taxon>Bacillota</taxon>
        <taxon>Negativicutes</taxon>
        <taxon>Selenomonadales</taxon>
        <taxon>Selenomonadaceae</taxon>
        <taxon>Mitsuokella</taxon>
    </lineage>
</organism>
<proteinExistence type="predicted"/>
<protein>
    <submittedName>
        <fullName evidence="1">Uncharacterized protein</fullName>
    </submittedName>
</protein>
<evidence type="ECO:0000313" key="2">
    <source>
        <dbReference type="Proteomes" id="UP000283442"/>
    </source>
</evidence>
<name>A0A414NZ98_9FIRM</name>
<dbReference type="EMBL" id="QRHE01000001">
    <property type="protein sequence ID" value="RHF53292.1"/>
    <property type="molecule type" value="Genomic_DNA"/>
</dbReference>
<accession>A0A414NZ98</accession>
<sequence>MSLIKTYKRTIKQQEANRFENIAVVIRFRRQSHKISQIEYYKNTRHAEPYFQLPIYYFR</sequence>
<gene>
    <name evidence="1" type="ORF">DW674_00030</name>
</gene>
<comment type="caution">
    <text evidence="1">The sequence shown here is derived from an EMBL/GenBank/DDBJ whole genome shotgun (WGS) entry which is preliminary data.</text>
</comment>
<dbReference type="AlphaFoldDB" id="A0A414NZ98"/>
<evidence type="ECO:0000313" key="1">
    <source>
        <dbReference type="EMBL" id="RHF53292.1"/>
    </source>
</evidence>
<reference evidence="1 2" key="1">
    <citation type="submission" date="2018-08" db="EMBL/GenBank/DDBJ databases">
        <title>A genome reference for cultivated species of the human gut microbiota.</title>
        <authorList>
            <person name="Zou Y."/>
            <person name="Xue W."/>
            <person name="Luo G."/>
        </authorList>
    </citation>
    <scope>NUCLEOTIDE SEQUENCE [LARGE SCALE GENOMIC DNA]</scope>
    <source>
        <strain evidence="1 2">AM25-21AC</strain>
    </source>
</reference>
<dbReference type="Proteomes" id="UP000283442">
    <property type="component" value="Unassembled WGS sequence"/>
</dbReference>